<dbReference type="AlphaFoldDB" id="A0A1X7UIC6"/>
<protein>
    <recommendedName>
        <fullName evidence="1">Death domain-containing protein</fullName>
    </recommendedName>
</protein>
<dbReference type="Pfam" id="PF00531">
    <property type="entry name" value="Death"/>
    <property type="match status" value="1"/>
</dbReference>
<dbReference type="OrthoDB" id="10646107at2759"/>
<accession>A0A1X7UIC6</accession>
<evidence type="ECO:0000313" key="3">
    <source>
        <dbReference type="Proteomes" id="UP000007879"/>
    </source>
</evidence>
<dbReference type="InParanoid" id="A0A1X7UIC6"/>
<dbReference type="EnsemblMetazoa" id="XM_011406734.2">
    <property type="protein sequence ID" value="XP_011405036.1"/>
    <property type="gene ID" value="LOC105313367"/>
</dbReference>
<dbReference type="KEGG" id="aqu:105313367"/>
<reference evidence="2" key="2">
    <citation type="submission" date="2017-05" db="UniProtKB">
        <authorList>
            <consortium name="EnsemblMetazoa"/>
        </authorList>
    </citation>
    <scope>IDENTIFICATION</scope>
</reference>
<dbReference type="GO" id="GO:0007165">
    <property type="term" value="P:signal transduction"/>
    <property type="evidence" value="ECO:0007669"/>
    <property type="project" value="InterPro"/>
</dbReference>
<gene>
    <name evidence="2" type="primary">105313367</name>
</gene>
<name>A0A1X7UIC6_AMPQE</name>
<sequence length="224" mass="25410">MASSKKAPELVVLQEFADIIQEAIVEPLSLSSKLYSRDIIDRKVQMSVLEHGSSSYDKAMTLHKAIEAKIQAAGSESERAKIFMIVLETMEDQIPLDSVAERMRDRYEKVKSEGPTEAAPTDELADLKSKTPIKRLSEVLNALIEASDKWYQIGIQLDIPSHALKSIQKENREDKDRLMFMLDHWITNEKSEVTWESVINALISPSVERRSIAYKVKEKFISSS</sequence>
<dbReference type="SUPFAM" id="SSF47986">
    <property type="entry name" value="DEATH domain"/>
    <property type="match status" value="1"/>
</dbReference>
<dbReference type="InterPro" id="IPR011029">
    <property type="entry name" value="DEATH-like_dom_sf"/>
</dbReference>
<dbReference type="Proteomes" id="UP000007879">
    <property type="component" value="Unassembled WGS sequence"/>
</dbReference>
<dbReference type="PROSITE" id="PS50017">
    <property type="entry name" value="DEATH_DOMAIN"/>
    <property type="match status" value="1"/>
</dbReference>
<dbReference type="InterPro" id="IPR000488">
    <property type="entry name" value="Death_dom"/>
</dbReference>
<proteinExistence type="predicted"/>
<dbReference type="EnsemblMetazoa" id="Aqu2.1.27223_001">
    <property type="protein sequence ID" value="Aqu2.1.27223_001"/>
    <property type="gene ID" value="Aqu2.1.27223"/>
</dbReference>
<organism evidence="2">
    <name type="scientific">Amphimedon queenslandica</name>
    <name type="common">Sponge</name>
    <dbReference type="NCBI Taxonomy" id="400682"/>
    <lineage>
        <taxon>Eukaryota</taxon>
        <taxon>Metazoa</taxon>
        <taxon>Porifera</taxon>
        <taxon>Demospongiae</taxon>
        <taxon>Heteroscleromorpha</taxon>
        <taxon>Haplosclerida</taxon>
        <taxon>Niphatidae</taxon>
        <taxon>Amphimedon</taxon>
    </lineage>
</organism>
<evidence type="ECO:0000259" key="1">
    <source>
        <dbReference type="PROSITE" id="PS50017"/>
    </source>
</evidence>
<evidence type="ECO:0000313" key="2">
    <source>
        <dbReference type="EnsemblMetazoa" id="Aqu2.1.27223_001"/>
    </source>
</evidence>
<feature type="domain" description="Death" evidence="1">
    <location>
        <begin position="149"/>
        <end position="202"/>
    </location>
</feature>
<dbReference type="Gene3D" id="1.10.533.10">
    <property type="entry name" value="Death Domain, Fas"/>
    <property type="match status" value="1"/>
</dbReference>
<dbReference type="CDD" id="cd01670">
    <property type="entry name" value="Death"/>
    <property type="match status" value="1"/>
</dbReference>
<reference evidence="3" key="1">
    <citation type="journal article" date="2010" name="Nature">
        <title>The Amphimedon queenslandica genome and the evolution of animal complexity.</title>
        <authorList>
            <person name="Srivastava M."/>
            <person name="Simakov O."/>
            <person name="Chapman J."/>
            <person name="Fahey B."/>
            <person name="Gauthier M.E."/>
            <person name="Mitros T."/>
            <person name="Richards G.S."/>
            <person name="Conaco C."/>
            <person name="Dacre M."/>
            <person name="Hellsten U."/>
            <person name="Larroux C."/>
            <person name="Putnam N.H."/>
            <person name="Stanke M."/>
            <person name="Adamska M."/>
            <person name="Darling A."/>
            <person name="Degnan S.M."/>
            <person name="Oakley T.H."/>
            <person name="Plachetzki D.C."/>
            <person name="Zhai Y."/>
            <person name="Adamski M."/>
            <person name="Calcino A."/>
            <person name="Cummins S.F."/>
            <person name="Goodstein D.M."/>
            <person name="Harris C."/>
            <person name="Jackson D.J."/>
            <person name="Leys S.P."/>
            <person name="Shu S."/>
            <person name="Woodcroft B.J."/>
            <person name="Vervoort M."/>
            <person name="Kosik K.S."/>
            <person name="Manning G."/>
            <person name="Degnan B.M."/>
            <person name="Rokhsar D.S."/>
        </authorList>
    </citation>
    <scope>NUCLEOTIDE SEQUENCE [LARGE SCALE GENOMIC DNA]</scope>
</reference>
<keyword evidence="3" id="KW-1185">Reference proteome</keyword>